<dbReference type="PANTHER" id="PTHR33155:SF8">
    <property type="entry name" value="PROTEIN FANTASTIC FOUR 1"/>
    <property type="match status" value="1"/>
</dbReference>
<dbReference type="InterPro" id="IPR021410">
    <property type="entry name" value="FAF"/>
</dbReference>
<sequence>MSVVVLQTPCQLDKYCNPEPEQQIFQTKEEAVVAMEDEEDRPGQVDIWSAIQASKVANPLAADSPAPPYVHPLVRRSSSSMSQKSLQVCTESLGSETGSDDFSAFLDDLDVVDYLRDIETTEKDQEHNLQDQLAVVGDEGEMPPEKETEERDDVLDRGKGKEIASVNYHCSISKRSPPRSFPPPLLSISCRNAPYLQMKPRRHDGRLVLEAVPAPSQNYLHAQREGGRLLLSFIDATFNDASSDGAASDQTIKIEQPQEEHQPTDKENGAVEIARLVEEEEEAEEVEDEEDDEEEEVEVVDRGTVVEVKVSTQPQQQSGGAMKVLRSSLVINKFVGGTPMSSKPHRDLPRQKEASTNQLRTIASRRPTPTTATAAAAAVVATAEAYNEHSSNGEGARLLPDGDDGLHPPPDNKLLFTSKRRNREELLHSMRRCSQLRRTLFIWEPYCIATS</sequence>
<evidence type="ECO:0000256" key="3">
    <source>
        <dbReference type="SAM" id="MobiDB-lite"/>
    </source>
</evidence>
<gene>
    <name evidence="5" type="ORF">Cni_G21258</name>
</gene>
<feature type="coiled-coil region" evidence="2">
    <location>
        <begin position="273"/>
        <end position="303"/>
    </location>
</feature>
<organism evidence="5 6">
    <name type="scientific">Canna indica</name>
    <name type="common">Indian-shot</name>
    <dbReference type="NCBI Taxonomy" id="4628"/>
    <lineage>
        <taxon>Eukaryota</taxon>
        <taxon>Viridiplantae</taxon>
        <taxon>Streptophyta</taxon>
        <taxon>Embryophyta</taxon>
        <taxon>Tracheophyta</taxon>
        <taxon>Spermatophyta</taxon>
        <taxon>Magnoliopsida</taxon>
        <taxon>Liliopsida</taxon>
        <taxon>Zingiberales</taxon>
        <taxon>Cannaceae</taxon>
        <taxon>Canna</taxon>
    </lineage>
</organism>
<dbReference type="AlphaFoldDB" id="A0AAQ3KUK7"/>
<comment type="similarity">
    <text evidence="1">Belongs to the fantastic four family.</text>
</comment>
<protein>
    <recommendedName>
        <fullName evidence="4">FAF domain-containing protein</fullName>
    </recommendedName>
</protein>
<dbReference type="Pfam" id="PF11250">
    <property type="entry name" value="FAF"/>
    <property type="match status" value="1"/>
</dbReference>
<evidence type="ECO:0000256" key="2">
    <source>
        <dbReference type="SAM" id="Coils"/>
    </source>
</evidence>
<proteinExistence type="inferred from homology"/>
<feature type="region of interest" description="Disordered" evidence="3">
    <location>
        <begin position="137"/>
        <end position="157"/>
    </location>
</feature>
<evidence type="ECO:0000256" key="1">
    <source>
        <dbReference type="ARBA" id="ARBA00008690"/>
    </source>
</evidence>
<dbReference type="Proteomes" id="UP001327560">
    <property type="component" value="Chromosome 6"/>
</dbReference>
<reference evidence="5 6" key="1">
    <citation type="submission" date="2023-10" db="EMBL/GenBank/DDBJ databases">
        <title>Chromosome-scale genome assembly provides insights into flower coloration mechanisms of Canna indica.</title>
        <authorList>
            <person name="Li C."/>
        </authorList>
    </citation>
    <scope>NUCLEOTIDE SEQUENCE [LARGE SCALE GENOMIC DNA]</scope>
    <source>
        <tissue evidence="5">Flower</tissue>
    </source>
</reference>
<evidence type="ECO:0000313" key="6">
    <source>
        <dbReference type="Proteomes" id="UP001327560"/>
    </source>
</evidence>
<evidence type="ECO:0000313" key="5">
    <source>
        <dbReference type="EMBL" id="WOL12491.1"/>
    </source>
</evidence>
<evidence type="ECO:0000259" key="4">
    <source>
        <dbReference type="Pfam" id="PF11250"/>
    </source>
</evidence>
<feature type="domain" description="FAF" evidence="4">
    <location>
        <begin position="180"/>
        <end position="233"/>
    </location>
</feature>
<accession>A0AAQ3KUK7</accession>
<dbReference type="InterPro" id="IPR046431">
    <property type="entry name" value="FAF_dom"/>
</dbReference>
<feature type="compositionally biased region" description="Basic and acidic residues" evidence="3">
    <location>
        <begin position="344"/>
        <end position="353"/>
    </location>
</feature>
<dbReference type="EMBL" id="CP136895">
    <property type="protein sequence ID" value="WOL12491.1"/>
    <property type="molecule type" value="Genomic_DNA"/>
</dbReference>
<keyword evidence="6" id="KW-1185">Reference proteome</keyword>
<feature type="region of interest" description="Disordered" evidence="3">
    <location>
        <begin position="387"/>
        <end position="415"/>
    </location>
</feature>
<feature type="compositionally biased region" description="Basic and acidic residues" evidence="3">
    <location>
        <begin position="143"/>
        <end position="157"/>
    </location>
</feature>
<feature type="region of interest" description="Disordered" evidence="3">
    <location>
        <begin position="336"/>
        <end position="357"/>
    </location>
</feature>
<dbReference type="PANTHER" id="PTHR33155">
    <property type="entry name" value="FANTASTIC FOUR-LIKE PROTEIN (DUF3049)"/>
    <property type="match status" value="1"/>
</dbReference>
<keyword evidence="2" id="KW-0175">Coiled coil</keyword>
<name>A0AAQ3KUK7_9LILI</name>